<dbReference type="EMBL" id="VSRR010002969">
    <property type="protein sequence ID" value="MPC34041.1"/>
    <property type="molecule type" value="Genomic_DNA"/>
</dbReference>
<comment type="caution">
    <text evidence="2">The sequence shown here is derived from an EMBL/GenBank/DDBJ whole genome shotgun (WGS) entry which is preliminary data.</text>
</comment>
<evidence type="ECO:0000313" key="3">
    <source>
        <dbReference type="Proteomes" id="UP000324222"/>
    </source>
</evidence>
<accession>A0A5B7EI26</accession>
<sequence>MSAFVENVCCSRSPCIHHYCAATPPLYSSTTHHPTPLHPNSHLPPNSSTSNHPPSLHSHAHPLPNSAQPSPAPCNQSAFTANQVGPVAGFPEALNSCWVCSSHSLTTVHHQPDSIPTTPPPTSPRHAPSAPPSTLHHTNHCATHHTLN</sequence>
<evidence type="ECO:0000256" key="1">
    <source>
        <dbReference type="SAM" id="MobiDB-lite"/>
    </source>
</evidence>
<protein>
    <submittedName>
        <fullName evidence="2">Uncharacterized protein</fullName>
    </submittedName>
</protein>
<feature type="compositionally biased region" description="Polar residues" evidence="1">
    <location>
        <begin position="67"/>
        <end position="77"/>
    </location>
</feature>
<dbReference type="AlphaFoldDB" id="A0A5B7EI26"/>
<proteinExistence type="predicted"/>
<reference evidence="2 3" key="1">
    <citation type="submission" date="2019-05" db="EMBL/GenBank/DDBJ databases">
        <title>Another draft genome of Portunus trituberculatus and its Hox gene families provides insights of decapod evolution.</title>
        <authorList>
            <person name="Jeong J.-H."/>
            <person name="Song I."/>
            <person name="Kim S."/>
            <person name="Choi T."/>
            <person name="Kim D."/>
            <person name="Ryu S."/>
            <person name="Kim W."/>
        </authorList>
    </citation>
    <scope>NUCLEOTIDE SEQUENCE [LARGE SCALE GENOMIC DNA]</scope>
    <source>
        <tissue evidence="2">Muscle</tissue>
    </source>
</reference>
<feature type="compositionally biased region" description="Basic residues" evidence="1">
    <location>
        <begin position="137"/>
        <end position="148"/>
    </location>
</feature>
<feature type="region of interest" description="Disordered" evidence="1">
    <location>
        <begin position="30"/>
        <end position="77"/>
    </location>
</feature>
<keyword evidence="3" id="KW-1185">Reference proteome</keyword>
<gene>
    <name evidence="2" type="ORF">E2C01_027414</name>
</gene>
<name>A0A5B7EI26_PORTR</name>
<organism evidence="2 3">
    <name type="scientific">Portunus trituberculatus</name>
    <name type="common">Swimming crab</name>
    <name type="synonym">Neptunus trituberculatus</name>
    <dbReference type="NCBI Taxonomy" id="210409"/>
    <lineage>
        <taxon>Eukaryota</taxon>
        <taxon>Metazoa</taxon>
        <taxon>Ecdysozoa</taxon>
        <taxon>Arthropoda</taxon>
        <taxon>Crustacea</taxon>
        <taxon>Multicrustacea</taxon>
        <taxon>Malacostraca</taxon>
        <taxon>Eumalacostraca</taxon>
        <taxon>Eucarida</taxon>
        <taxon>Decapoda</taxon>
        <taxon>Pleocyemata</taxon>
        <taxon>Brachyura</taxon>
        <taxon>Eubrachyura</taxon>
        <taxon>Portunoidea</taxon>
        <taxon>Portunidae</taxon>
        <taxon>Portuninae</taxon>
        <taxon>Portunus</taxon>
    </lineage>
</organism>
<feature type="compositionally biased region" description="Low complexity" evidence="1">
    <location>
        <begin position="124"/>
        <end position="134"/>
    </location>
</feature>
<dbReference type="Proteomes" id="UP000324222">
    <property type="component" value="Unassembled WGS sequence"/>
</dbReference>
<feature type="region of interest" description="Disordered" evidence="1">
    <location>
        <begin position="109"/>
        <end position="148"/>
    </location>
</feature>
<evidence type="ECO:0000313" key="2">
    <source>
        <dbReference type="EMBL" id="MPC34041.1"/>
    </source>
</evidence>
<feature type="compositionally biased region" description="Low complexity" evidence="1">
    <location>
        <begin position="30"/>
        <end position="66"/>
    </location>
</feature>